<name>A0ABR9GJ51_9HYPH</name>
<keyword evidence="5 7" id="KW-0067">ATP-binding</keyword>
<evidence type="ECO:0000256" key="1">
    <source>
        <dbReference type="ARBA" id="ARBA00004417"/>
    </source>
</evidence>
<evidence type="ECO:0000259" key="6">
    <source>
        <dbReference type="PROSITE" id="PS50893"/>
    </source>
</evidence>
<dbReference type="Gene3D" id="3.40.50.300">
    <property type="entry name" value="P-loop containing nucleotide triphosphate hydrolases"/>
    <property type="match status" value="2"/>
</dbReference>
<dbReference type="InterPro" id="IPR003593">
    <property type="entry name" value="AAA+_ATPase"/>
</dbReference>
<proteinExistence type="inferred from homology"/>
<dbReference type="NCBIfam" id="NF008453">
    <property type="entry name" value="PRK11308.1"/>
    <property type="match status" value="2"/>
</dbReference>
<evidence type="ECO:0000256" key="2">
    <source>
        <dbReference type="ARBA" id="ARBA00005417"/>
    </source>
</evidence>
<sequence>MSEPRLLEVKNLSIQFPTRKGIVHAVNDVSWSVDQGETLAILGESGSGKSVSASAVMNLIDTPPAVISSGQILFRGRDLLQASVEQRRLVNGKNISMIFQDPLAALNPVYPVGWQIAETMLVHGIAPDTARRRAIDLLGRVGISDPERRAQDYPHQFSGGQRQRIMIASAIALQPDLLIADEPTSALDVTVQAQVLDLMKELQRESGMGMVIITHDLGVVEKVADKVVVMQAGRIVEAGEVAKVLSQPSNPYTQRLLDAVPGRHGFSVNKAAEAGPTPLLEVRNVSKVYFGRLKLFSSAPQPQVRAVDDASFTLSMGETLGIVGESGSGKSTLARMLLGLDVPTAGSIDFDGKDLLKLSAAETFKVRRRMQFVFQDPTASLNPRMTVQQIVSEPWAIHAGVLPKQQWGQRVAELLHKVGLLPEHAERYPHQFSGGQRQRIAIARSLALQPELIVCDEAVSALDVSIQAQIIDLLKELRREMGLSYVFIAHDLALVRDFATSVVVMYQGRIVEQGPTEQVYGNPQHDYTRRLLAASKVHPGALAA</sequence>
<dbReference type="PROSITE" id="PS00211">
    <property type="entry name" value="ABC_TRANSPORTER_1"/>
    <property type="match status" value="2"/>
</dbReference>
<dbReference type="NCBIfam" id="NF007739">
    <property type="entry name" value="PRK10419.1"/>
    <property type="match status" value="2"/>
</dbReference>
<evidence type="ECO:0000256" key="4">
    <source>
        <dbReference type="ARBA" id="ARBA00022741"/>
    </source>
</evidence>
<keyword evidence="4" id="KW-0547">Nucleotide-binding</keyword>
<dbReference type="InterPro" id="IPR013563">
    <property type="entry name" value="Oligopep_ABC_C"/>
</dbReference>
<dbReference type="Proteomes" id="UP000598227">
    <property type="component" value="Unassembled WGS sequence"/>
</dbReference>
<evidence type="ECO:0000256" key="5">
    <source>
        <dbReference type="ARBA" id="ARBA00022840"/>
    </source>
</evidence>
<keyword evidence="3" id="KW-0813">Transport</keyword>
<dbReference type="PANTHER" id="PTHR43776:SF7">
    <property type="entry name" value="D,D-DIPEPTIDE TRANSPORT ATP-BINDING PROTEIN DDPF-RELATED"/>
    <property type="match status" value="1"/>
</dbReference>
<feature type="domain" description="ABC transporter" evidence="6">
    <location>
        <begin position="7"/>
        <end position="257"/>
    </location>
</feature>
<dbReference type="SUPFAM" id="SSF52540">
    <property type="entry name" value="P-loop containing nucleoside triphosphate hydrolases"/>
    <property type="match status" value="2"/>
</dbReference>
<reference evidence="7 8" key="1">
    <citation type="submission" date="2020-09" db="EMBL/GenBank/DDBJ databases">
        <title>Draft Genome Sequence of Aminobacter carboxidus type strain DSM 1086, a soil Gram-negative carboxydobacterium.</title>
        <authorList>
            <person name="Turrini P."/>
            <person name="Tescari M."/>
            <person name="Artuso I."/>
            <person name="Lugli G.A."/>
            <person name="Frangipani E."/>
            <person name="Ventura M."/>
            <person name="Visca P."/>
        </authorList>
    </citation>
    <scope>NUCLEOTIDE SEQUENCE [LARGE SCALE GENOMIC DNA]</scope>
    <source>
        <strain evidence="7 8">DSM 1086</strain>
    </source>
</reference>
<comment type="similarity">
    <text evidence="2">Belongs to the ABC transporter superfamily.</text>
</comment>
<dbReference type="GO" id="GO:0005524">
    <property type="term" value="F:ATP binding"/>
    <property type="evidence" value="ECO:0007669"/>
    <property type="project" value="UniProtKB-KW"/>
</dbReference>
<feature type="domain" description="ABC transporter" evidence="6">
    <location>
        <begin position="280"/>
        <end position="532"/>
    </location>
</feature>
<dbReference type="InterPro" id="IPR003439">
    <property type="entry name" value="ABC_transporter-like_ATP-bd"/>
</dbReference>
<dbReference type="InterPro" id="IPR027417">
    <property type="entry name" value="P-loop_NTPase"/>
</dbReference>
<protein>
    <submittedName>
        <fullName evidence="7">ABC transporter ATP-binding protein</fullName>
    </submittedName>
</protein>
<comment type="subcellular location">
    <subcellularLocation>
        <location evidence="1">Cell inner membrane</location>
        <topology evidence="1">Peripheral membrane protein</topology>
    </subcellularLocation>
</comment>
<dbReference type="InterPro" id="IPR050319">
    <property type="entry name" value="ABC_transp_ATP-bind"/>
</dbReference>
<organism evidence="7 8">
    <name type="scientific">Aminobacter carboxidus</name>
    <dbReference type="NCBI Taxonomy" id="376165"/>
    <lineage>
        <taxon>Bacteria</taxon>
        <taxon>Pseudomonadati</taxon>
        <taxon>Pseudomonadota</taxon>
        <taxon>Alphaproteobacteria</taxon>
        <taxon>Hyphomicrobiales</taxon>
        <taxon>Phyllobacteriaceae</taxon>
        <taxon>Aminobacter</taxon>
    </lineage>
</organism>
<dbReference type="CDD" id="cd03257">
    <property type="entry name" value="ABC_NikE_OppD_transporters"/>
    <property type="match status" value="2"/>
</dbReference>
<evidence type="ECO:0000313" key="8">
    <source>
        <dbReference type="Proteomes" id="UP000598227"/>
    </source>
</evidence>
<keyword evidence="8" id="KW-1185">Reference proteome</keyword>
<evidence type="ECO:0000256" key="3">
    <source>
        <dbReference type="ARBA" id="ARBA00022448"/>
    </source>
</evidence>
<dbReference type="SMART" id="SM00382">
    <property type="entry name" value="AAA"/>
    <property type="match status" value="2"/>
</dbReference>
<dbReference type="InterPro" id="IPR017871">
    <property type="entry name" value="ABC_transporter-like_CS"/>
</dbReference>
<evidence type="ECO:0000313" key="7">
    <source>
        <dbReference type="EMBL" id="MBE1203677.1"/>
    </source>
</evidence>
<dbReference type="RefSeq" id="WP_192565710.1">
    <property type="nucleotide sequence ID" value="NZ_JACZEP010000001.1"/>
</dbReference>
<dbReference type="EMBL" id="JACZEP010000001">
    <property type="protein sequence ID" value="MBE1203677.1"/>
    <property type="molecule type" value="Genomic_DNA"/>
</dbReference>
<dbReference type="PANTHER" id="PTHR43776">
    <property type="entry name" value="TRANSPORT ATP-BINDING PROTEIN"/>
    <property type="match status" value="1"/>
</dbReference>
<accession>A0ABR9GJ51</accession>
<dbReference type="PROSITE" id="PS50893">
    <property type="entry name" value="ABC_TRANSPORTER_2"/>
    <property type="match status" value="2"/>
</dbReference>
<dbReference type="Pfam" id="PF08352">
    <property type="entry name" value="oligo_HPY"/>
    <property type="match status" value="2"/>
</dbReference>
<comment type="caution">
    <text evidence="7">The sequence shown here is derived from an EMBL/GenBank/DDBJ whole genome shotgun (WGS) entry which is preliminary data.</text>
</comment>
<dbReference type="Pfam" id="PF00005">
    <property type="entry name" value="ABC_tran"/>
    <property type="match status" value="2"/>
</dbReference>
<gene>
    <name evidence="7" type="ORF">IHE39_05160</name>
</gene>